<dbReference type="InterPro" id="IPR050951">
    <property type="entry name" value="Retrovirus_Pol_polyprotein"/>
</dbReference>
<dbReference type="Pfam" id="PF24626">
    <property type="entry name" value="SH3_Tf2-1"/>
    <property type="match status" value="1"/>
</dbReference>
<dbReference type="InterPro" id="IPR000953">
    <property type="entry name" value="Chromo/chromo_shadow_dom"/>
</dbReference>
<dbReference type="PANTHER" id="PTHR37984:SF5">
    <property type="entry name" value="PROTEIN NYNRIN-LIKE"/>
    <property type="match status" value="1"/>
</dbReference>
<dbReference type="PROSITE" id="PS50013">
    <property type="entry name" value="CHROMO_2"/>
    <property type="match status" value="1"/>
</dbReference>
<dbReference type="STRING" id="47428.A0A284S6D2"/>
<gene>
    <name evidence="2" type="ORF">ARMOST_20089</name>
</gene>
<dbReference type="InterPro" id="IPR016197">
    <property type="entry name" value="Chromo-like_dom_sf"/>
</dbReference>
<organism evidence="2 3">
    <name type="scientific">Armillaria ostoyae</name>
    <name type="common">Armillaria root rot fungus</name>
    <dbReference type="NCBI Taxonomy" id="47428"/>
    <lineage>
        <taxon>Eukaryota</taxon>
        <taxon>Fungi</taxon>
        <taxon>Dikarya</taxon>
        <taxon>Basidiomycota</taxon>
        <taxon>Agaricomycotina</taxon>
        <taxon>Agaricomycetes</taxon>
        <taxon>Agaricomycetidae</taxon>
        <taxon>Agaricales</taxon>
        <taxon>Marasmiineae</taxon>
        <taxon>Physalacriaceae</taxon>
        <taxon>Armillaria</taxon>
    </lineage>
</organism>
<evidence type="ECO:0000313" key="3">
    <source>
        <dbReference type="Proteomes" id="UP000219338"/>
    </source>
</evidence>
<dbReference type="GO" id="GO:0003676">
    <property type="term" value="F:nucleic acid binding"/>
    <property type="evidence" value="ECO:0007669"/>
    <property type="project" value="InterPro"/>
</dbReference>
<accession>A0A284S6D2</accession>
<evidence type="ECO:0000259" key="1">
    <source>
        <dbReference type="PROSITE" id="PS50013"/>
    </source>
</evidence>
<reference evidence="3" key="1">
    <citation type="journal article" date="2017" name="Nat. Ecol. Evol.">
        <title>Genome expansion and lineage-specific genetic innovations in the forest pathogenic fungi Armillaria.</title>
        <authorList>
            <person name="Sipos G."/>
            <person name="Prasanna A.N."/>
            <person name="Walter M.C."/>
            <person name="O'Connor E."/>
            <person name="Balint B."/>
            <person name="Krizsan K."/>
            <person name="Kiss B."/>
            <person name="Hess J."/>
            <person name="Varga T."/>
            <person name="Slot J."/>
            <person name="Riley R."/>
            <person name="Boka B."/>
            <person name="Rigling D."/>
            <person name="Barry K."/>
            <person name="Lee J."/>
            <person name="Mihaltcheva S."/>
            <person name="LaButti K."/>
            <person name="Lipzen A."/>
            <person name="Waldron R."/>
            <person name="Moloney N.M."/>
            <person name="Sperisen C."/>
            <person name="Kredics L."/>
            <person name="Vagvoelgyi C."/>
            <person name="Patrignani A."/>
            <person name="Fitzpatrick D."/>
            <person name="Nagy I."/>
            <person name="Doyle S."/>
            <person name="Anderson J.B."/>
            <person name="Grigoriev I.V."/>
            <person name="Gueldener U."/>
            <person name="Muensterkoetter M."/>
            <person name="Nagy L.G."/>
        </authorList>
    </citation>
    <scope>NUCLEOTIDE SEQUENCE [LARGE SCALE GENOMIC DNA]</scope>
    <source>
        <strain evidence="3">C18/9</strain>
    </source>
</reference>
<dbReference type="AlphaFoldDB" id="A0A284S6D2"/>
<proteinExistence type="predicted"/>
<dbReference type="SUPFAM" id="SSF53098">
    <property type="entry name" value="Ribonuclease H-like"/>
    <property type="match status" value="1"/>
</dbReference>
<protein>
    <recommendedName>
        <fullName evidence="1">Chromo domain-containing protein</fullName>
    </recommendedName>
</protein>
<dbReference type="Gene3D" id="2.40.50.40">
    <property type="match status" value="1"/>
</dbReference>
<dbReference type="Gene3D" id="3.30.420.10">
    <property type="entry name" value="Ribonuclease H-like superfamily/Ribonuclease H"/>
    <property type="match status" value="1"/>
</dbReference>
<dbReference type="EMBL" id="FUEG01000035">
    <property type="protein sequence ID" value="SJL16563.1"/>
    <property type="molecule type" value="Genomic_DNA"/>
</dbReference>
<evidence type="ECO:0000313" key="2">
    <source>
        <dbReference type="EMBL" id="SJL16563.1"/>
    </source>
</evidence>
<name>A0A284S6D2_ARMOS</name>
<dbReference type="Pfam" id="PF00385">
    <property type="entry name" value="Chromo"/>
    <property type="match status" value="1"/>
</dbReference>
<sequence>MALSSSHHPQHDGQTEIANRFLETMLRAYMSEDRACWVEWIYLLEFAYNTHISPSTSSSLFQLLLGFQPESPLNRLAKMTRAQEAQAKYYNRGRKEFPELKPGDLVLVNPHSLAWKEGKGKGVKLVQRWIGSFEVIKKVNPKVYHLRMSDRYPGSLVFNIEHLKPYIDSPPELKEHTKLPEMQLEIPSDEFEVEEIVGHKYQRGKIQYLVRWTGYGPQFDSWASTADLKNAPEIVRNYRRSEGL</sequence>
<dbReference type="CDD" id="cd00024">
    <property type="entry name" value="CD_CSD"/>
    <property type="match status" value="1"/>
</dbReference>
<dbReference type="OrthoDB" id="3233705at2759"/>
<dbReference type="InterPro" id="IPR036397">
    <property type="entry name" value="RNaseH_sf"/>
</dbReference>
<feature type="domain" description="Chromo" evidence="1">
    <location>
        <begin position="191"/>
        <end position="244"/>
    </location>
</feature>
<dbReference type="InterPro" id="IPR056924">
    <property type="entry name" value="SH3_Tf2-1"/>
</dbReference>
<dbReference type="SUPFAM" id="SSF54160">
    <property type="entry name" value="Chromo domain-like"/>
    <property type="match status" value="1"/>
</dbReference>
<keyword evidence="3" id="KW-1185">Reference proteome</keyword>
<dbReference type="PANTHER" id="PTHR37984">
    <property type="entry name" value="PROTEIN CBG26694"/>
    <property type="match status" value="1"/>
</dbReference>
<dbReference type="InterPro" id="IPR023780">
    <property type="entry name" value="Chromo_domain"/>
</dbReference>
<dbReference type="SMART" id="SM00298">
    <property type="entry name" value="CHROMO"/>
    <property type="match status" value="1"/>
</dbReference>
<dbReference type="Proteomes" id="UP000219338">
    <property type="component" value="Unassembled WGS sequence"/>
</dbReference>
<dbReference type="GO" id="GO:0006338">
    <property type="term" value="P:chromatin remodeling"/>
    <property type="evidence" value="ECO:0007669"/>
    <property type="project" value="UniProtKB-ARBA"/>
</dbReference>
<dbReference type="InterPro" id="IPR012337">
    <property type="entry name" value="RNaseH-like_sf"/>
</dbReference>